<protein>
    <submittedName>
        <fullName evidence="1">Uncharacterized protein</fullName>
    </submittedName>
</protein>
<dbReference type="AlphaFoldDB" id="A0A927INA9"/>
<organism evidence="1 2">
    <name type="scientific">Limnohabitans radicicola</name>
    <dbReference type="NCBI Taxonomy" id="2771427"/>
    <lineage>
        <taxon>Bacteria</taxon>
        <taxon>Pseudomonadati</taxon>
        <taxon>Pseudomonadota</taxon>
        <taxon>Betaproteobacteria</taxon>
        <taxon>Burkholderiales</taxon>
        <taxon>Comamonadaceae</taxon>
        <taxon>Limnohabitans</taxon>
    </lineage>
</organism>
<evidence type="ECO:0000313" key="1">
    <source>
        <dbReference type="EMBL" id="MBD8052026.1"/>
    </source>
</evidence>
<keyword evidence="2" id="KW-1185">Reference proteome</keyword>
<reference evidence="1" key="1">
    <citation type="submission" date="2020-09" db="EMBL/GenBank/DDBJ databases">
        <title>Genome seq and assembly of Limnohabitants sp.</title>
        <authorList>
            <person name="Chhetri G."/>
        </authorList>
    </citation>
    <scope>NUCLEOTIDE SEQUENCE</scope>
    <source>
        <strain evidence="1">JUR4</strain>
    </source>
</reference>
<accession>A0A927INA9</accession>
<gene>
    <name evidence="1" type="ORF">IC609_15925</name>
</gene>
<name>A0A927INA9_9BURK</name>
<feature type="non-terminal residue" evidence="1">
    <location>
        <position position="672"/>
    </location>
</feature>
<dbReference type="Proteomes" id="UP000647424">
    <property type="component" value="Unassembled WGS sequence"/>
</dbReference>
<comment type="caution">
    <text evidence="1">The sequence shown here is derived from an EMBL/GenBank/DDBJ whole genome shotgun (WGS) entry which is preliminary data.</text>
</comment>
<evidence type="ECO:0000313" key="2">
    <source>
        <dbReference type="Proteomes" id="UP000647424"/>
    </source>
</evidence>
<sequence length="672" mass="69973">MPTILRYFINGLYADRLDLGAAASDYVLTDQQVVATGSGGVNTVWAALGVELDARNLLGGTDVVVFNHRWDQYTKDISSVSGAIVFSYTDSTSGLTEKVTVANGATTLGRDQLIFADGAVLTHHARAALQSSLGAALSSVAGQDSSLSSTAYSPPEPAGNKLRAFASTTSATTGATFAMAEEGQSTIITGTSRIDKVYVKAGAQVDARNLFAGEDQIYLTGNWLDYTRSLTEISGAITFTRTVNGATERVIVSNGATSFGRDRLHFADGQMSFNTLSQGNTGSNPSTARVQIVFTPNDNAPQTEDVEVSTNPSQVQDMTVDLRRSMTPGSGGWYSGNVLVFSVSLAEAVNIDTTGGQPRLALRLGERTAWADYSAALTGQGGQQVQEIKFSYTVQAGDAAPTGLSVQANALSLNGAQILLSATQQVADLTHSATALASSSLGINTDINASRMAQLSGPQLAALSRAQGQEFAAAGAMQALSDAQILALQASLIDLVPPDRWAQMQAPSLSGLSASQVTALSAGQAARMDSQQLLALGSKLSCLSADAIAALDLASLSLEQTHTLTGLQLHALLQRGLLQALAHPPSALQWHAPDPQGLGLTELGNSAGTDDAERALLHDHLGQRQSLQMAHINTLAQLQALASAVDRLMLTVAGGQPLVALTPEDLALLGIR</sequence>
<dbReference type="EMBL" id="JACYFT010000010">
    <property type="protein sequence ID" value="MBD8052026.1"/>
    <property type="molecule type" value="Genomic_DNA"/>
</dbReference>
<dbReference type="RefSeq" id="WP_191820517.1">
    <property type="nucleotide sequence ID" value="NZ_JACYFT010000010.1"/>
</dbReference>
<proteinExistence type="predicted"/>